<dbReference type="Proteomes" id="UP000177913">
    <property type="component" value="Unassembled WGS sequence"/>
</dbReference>
<sequence>MLALTKKLKTIPLIFVFMVVFISFILYSYRLIPSYSFDSDFARDLSEMFDISQGKFKLLGPNSSFGGLQTGPYYYYIFVPIFLLTRFNINSVLLMNVLLYSLALGYFFYKAAIKYNLLKAALSTASLALFPLFIFAARNPGNAFTYLPFLLFFLTYLVFDEYEKKPILFFLGFLAGLIMNFHYSNTTILIFLSLLILLTLNKKVRIVYFLFGFGLAFLPLIFFEIRHGFIMLKTTFLTKSSQGFLENRQLAGAAGGNKNLLVNFFFISQEVKKYLMLNPLLYFILTALLFLKQSFHKKFLYLYLTALASFLFLVIALRFQYAFFYTFPVILLLYFTFVVLLLESRYFFLLLILPFISVSQFPSSLYGKSTRPAKKFQNAVEYSIRNGLVSKSDKFNIISVRPNVVITPHGQEYRLFFKMKGYRPDSIFEYDKSEILLVFSEDPGFKLNSLNSWEINQFGKAFIKNREEFSTDSIKIYKITKNYFTWKSVPTKYPTNAETIPIAIISTP</sequence>
<feature type="transmembrane region" description="Helical" evidence="1">
    <location>
        <begin position="117"/>
        <end position="137"/>
    </location>
</feature>
<evidence type="ECO:0008006" key="4">
    <source>
        <dbReference type="Google" id="ProtNLM"/>
    </source>
</evidence>
<proteinExistence type="predicted"/>
<feature type="transmembrane region" description="Helical" evidence="1">
    <location>
        <begin position="274"/>
        <end position="293"/>
    </location>
</feature>
<feature type="transmembrane region" description="Helical" evidence="1">
    <location>
        <begin position="143"/>
        <end position="160"/>
    </location>
</feature>
<keyword evidence="1" id="KW-1133">Transmembrane helix</keyword>
<feature type="transmembrane region" description="Helical" evidence="1">
    <location>
        <begin position="73"/>
        <end position="105"/>
    </location>
</feature>
<feature type="transmembrane region" description="Helical" evidence="1">
    <location>
        <begin position="299"/>
        <end position="317"/>
    </location>
</feature>
<comment type="caution">
    <text evidence="2">The sequence shown here is derived from an EMBL/GenBank/DDBJ whole genome shotgun (WGS) entry which is preliminary data.</text>
</comment>
<feature type="transmembrane region" description="Helical" evidence="1">
    <location>
        <begin position="322"/>
        <end position="340"/>
    </location>
</feature>
<dbReference type="AlphaFoldDB" id="A0A1F7GXY6"/>
<name>A0A1F7GXY6_9BACT</name>
<feature type="transmembrane region" description="Helical" evidence="1">
    <location>
        <begin position="12"/>
        <end position="32"/>
    </location>
</feature>
<feature type="transmembrane region" description="Helical" evidence="1">
    <location>
        <begin position="346"/>
        <end position="366"/>
    </location>
</feature>
<keyword evidence="1" id="KW-0812">Transmembrane</keyword>
<organism evidence="2 3">
    <name type="scientific">Candidatus Roizmanbacteria bacterium RIFCSPHIGHO2_02_FULL_38_11</name>
    <dbReference type="NCBI Taxonomy" id="1802039"/>
    <lineage>
        <taxon>Bacteria</taxon>
        <taxon>Candidatus Roizmaniibacteriota</taxon>
    </lineage>
</organism>
<reference evidence="2 3" key="1">
    <citation type="journal article" date="2016" name="Nat. Commun.">
        <title>Thousands of microbial genomes shed light on interconnected biogeochemical processes in an aquifer system.</title>
        <authorList>
            <person name="Anantharaman K."/>
            <person name="Brown C.T."/>
            <person name="Hug L.A."/>
            <person name="Sharon I."/>
            <person name="Castelle C.J."/>
            <person name="Probst A.J."/>
            <person name="Thomas B.C."/>
            <person name="Singh A."/>
            <person name="Wilkins M.J."/>
            <person name="Karaoz U."/>
            <person name="Brodie E.L."/>
            <person name="Williams K.H."/>
            <person name="Hubbard S.S."/>
            <person name="Banfield J.F."/>
        </authorList>
    </citation>
    <scope>NUCLEOTIDE SEQUENCE [LARGE SCALE GENOMIC DNA]</scope>
</reference>
<dbReference type="EMBL" id="MFZO01000041">
    <property type="protein sequence ID" value="OGK23899.1"/>
    <property type="molecule type" value="Genomic_DNA"/>
</dbReference>
<evidence type="ECO:0000313" key="3">
    <source>
        <dbReference type="Proteomes" id="UP000177913"/>
    </source>
</evidence>
<keyword evidence="1" id="KW-0472">Membrane</keyword>
<evidence type="ECO:0000256" key="1">
    <source>
        <dbReference type="SAM" id="Phobius"/>
    </source>
</evidence>
<protein>
    <recommendedName>
        <fullName evidence="4">Glycosyltransferase RgtA/B/C/D-like domain-containing protein</fullName>
    </recommendedName>
</protein>
<gene>
    <name evidence="2" type="ORF">A3C25_05490</name>
</gene>
<accession>A0A1F7GXY6</accession>
<feature type="transmembrane region" description="Helical" evidence="1">
    <location>
        <begin position="167"/>
        <end position="200"/>
    </location>
</feature>
<evidence type="ECO:0000313" key="2">
    <source>
        <dbReference type="EMBL" id="OGK23899.1"/>
    </source>
</evidence>
<feature type="transmembrane region" description="Helical" evidence="1">
    <location>
        <begin position="206"/>
        <end position="223"/>
    </location>
</feature>